<dbReference type="Proteomes" id="UP000070371">
    <property type="component" value="Chromosome"/>
</dbReference>
<dbReference type="InterPro" id="IPR035952">
    <property type="entry name" value="Rhomboid-like_sf"/>
</dbReference>
<keyword evidence="2 5" id="KW-0812">Transmembrane</keyword>
<feature type="transmembrane region" description="Helical" evidence="5">
    <location>
        <begin position="20"/>
        <end position="46"/>
    </location>
</feature>
<evidence type="ECO:0000313" key="8">
    <source>
        <dbReference type="Proteomes" id="UP000070371"/>
    </source>
</evidence>
<feature type="transmembrane region" description="Helical" evidence="5">
    <location>
        <begin position="120"/>
        <end position="140"/>
    </location>
</feature>
<accession>A0A126UZH5</accession>
<gene>
    <name evidence="7" type="ORF">RC74_09510</name>
</gene>
<reference evidence="7 8" key="1">
    <citation type="submission" date="2016-02" db="EMBL/GenBank/DDBJ databases">
        <title>Complete genome sequence of Halocynthiibacter arcticus PAMC 20958t from arctic marine sediment.</title>
        <authorList>
            <person name="Lee Y.M."/>
            <person name="Baek K."/>
            <person name="Lee H.K."/>
            <person name="Shin S.C."/>
        </authorList>
    </citation>
    <scope>NUCLEOTIDE SEQUENCE [LARGE SCALE GENOMIC DNA]</scope>
    <source>
        <strain evidence="7">PAMC 20958</strain>
    </source>
</reference>
<dbReference type="Pfam" id="PF01694">
    <property type="entry name" value="Rhomboid"/>
    <property type="match status" value="1"/>
</dbReference>
<dbReference type="EMBL" id="CP014327">
    <property type="protein sequence ID" value="AML51463.1"/>
    <property type="molecule type" value="Genomic_DNA"/>
</dbReference>
<protein>
    <recommendedName>
        <fullName evidence="6">Peptidase S54 rhomboid domain-containing protein</fullName>
    </recommendedName>
</protein>
<dbReference type="STRING" id="1579316.RC74_09510"/>
<feature type="transmembrane region" description="Helical" evidence="5">
    <location>
        <begin position="86"/>
        <end position="108"/>
    </location>
</feature>
<evidence type="ECO:0000313" key="7">
    <source>
        <dbReference type="EMBL" id="AML51463.1"/>
    </source>
</evidence>
<keyword evidence="3 5" id="KW-1133">Transmembrane helix</keyword>
<evidence type="ECO:0000256" key="3">
    <source>
        <dbReference type="ARBA" id="ARBA00022989"/>
    </source>
</evidence>
<dbReference type="AlphaFoldDB" id="A0A126UZH5"/>
<evidence type="ECO:0000259" key="6">
    <source>
        <dbReference type="Pfam" id="PF01694"/>
    </source>
</evidence>
<dbReference type="InterPro" id="IPR022764">
    <property type="entry name" value="Peptidase_S54_rhomboid_dom"/>
</dbReference>
<dbReference type="PANTHER" id="PTHR43066">
    <property type="entry name" value="RHOMBOID-RELATED PROTEIN"/>
    <property type="match status" value="1"/>
</dbReference>
<feature type="transmembrane region" description="Helical" evidence="5">
    <location>
        <begin position="203"/>
        <end position="225"/>
    </location>
</feature>
<name>A0A126UZH5_9RHOB</name>
<dbReference type="RefSeq" id="WP_039001392.1">
    <property type="nucleotide sequence ID" value="NZ_CP014327.1"/>
</dbReference>
<proteinExistence type="predicted"/>
<evidence type="ECO:0000256" key="4">
    <source>
        <dbReference type="ARBA" id="ARBA00023136"/>
    </source>
</evidence>
<dbReference type="KEGG" id="hat:RC74_09510"/>
<keyword evidence="4 5" id="KW-0472">Membrane</keyword>
<feature type="transmembrane region" description="Helical" evidence="5">
    <location>
        <begin position="146"/>
        <end position="167"/>
    </location>
</feature>
<dbReference type="GO" id="GO:0004252">
    <property type="term" value="F:serine-type endopeptidase activity"/>
    <property type="evidence" value="ECO:0007669"/>
    <property type="project" value="InterPro"/>
</dbReference>
<dbReference type="OrthoDB" id="7836448at2"/>
<feature type="domain" description="Peptidase S54 rhomboid" evidence="6">
    <location>
        <begin position="84"/>
        <end position="221"/>
    </location>
</feature>
<dbReference type="Gene3D" id="1.20.1540.10">
    <property type="entry name" value="Rhomboid-like"/>
    <property type="match status" value="1"/>
</dbReference>
<evidence type="ECO:0000256" key="1">
    <source>
        <dbReference type="ARBA" id="ARBA00004141"/>
    </source>
</evidence>
<dbReference type="GO" id="GO:0016020">
    <property type="term" value="C:membrane"/>
    <property type="evidence" value="ECO:0007669"/>
    <property type="project" value="UniProtKB-SubCell"/>
</dbReference>
<feature type="transmembrane region" description="Helical" evidence="5">
    <location>
        <begin position="179"/>
        <end position="197"/>
    </location>
</feature>
<sequence>MSTPQNDNDFDHNASPFNALPIAVVGLVMVIVAVEIILSLASSGLIGGPEAIAWRRDAILDYSVLGQIITPYLETGRYEPEVLGRFVTYSFVHQNFTSMAFVAVFILALGKMTAEAFGNFAFLLIYFASTIVGAVLYWMIFREEAVLIGGYVGAFGLIGAFTFVRWVSLSLNGSKQYQAFYLIGMFMGLRLVFGVLFGGSNDWVAELIGFFVGFFLSFVLVPGGAKAILVKLRRS</sequence>
<evidence type="ECO:0000256" key="2">
    <source>
        <dbReference type="ARBA" id="ARBA00022692"/>
    </source>
</evidence>
<organism evidence="7 8">
    <name type="scientific">Falsihalocynthiibacter arcticus</name>
    <dbReference type="NCBI Taxonomy" id="1579316"/>
    <lineage>
        <taxon>Bacteria</taxon>
        <taxon>Pseudomonadati</taxon>
        <taxon>Pseudomonadota</taxon>
        <taxon>Alphaproteobacteria</taxon>
        <taxon>Rhodobacterales</taxon>
        <taxon>Roseobacteraceae</taxon>
        <taxon>Falsihalocynthiibacter</taxon>
    </lineage>
</organism>
<keyword evidence="8" id="KW-1185">Reference proteome</keyword>
<comment type="subcellular location">
    <subcellularLocation>
        <location evidence="1">Membrane</location>
        <topology evidence="1">Multi-pass membrane protein</topology>
    </subcellularLocation>
</comment>
<dbReference type="SUPFAM" id="SSF144091">
    <property type="entry name" value="Rhomboid-like"/>
    <property type="match status" value="1"/>
</dbReference>
<evidence type="ECO:0000256" key="5">
    <source>
        <dbReference type="SAM" id="Phobius"/>
    </source>
</evidence>